<keyword evidence="2" id="KW-1185">Reference proteome</keyword>
<protein>
    <submittedName>
        <fullName evidence="1">Uncharacterized protein</fullName>
    </submittedName>
</protein>
<evidence type="ECO:0000313" key="1">
    <source>
        <dbReference type="EMBL" id="MFB9095723.1"/>
    </source>
</evidence>
<dbReference type="EMBL" id="JBHMEY010000009">
    <property type="protein sequence ID" value="MFB9095723.1"/>
    <property type="molecule type" value="Genomic_DNA"/>
</dbReference>
<sequence>MKQIILVFTILISNWTFSQNDSISLVNQIYAREFELSKPLDLPNYDSFKDLKINSIFNSLMFIEYVNRFKSNNEFANLKLQVFDRLKEMSLLLSEEGIFVHLTNGLDCSYNSEERNEKFNDTKELYVCVGDCIITSGEREGMEVFNKSTREIQNKLAYQRTKKEK</sequence>
<proteinExistence type="predicted"/>
<dbReference type="Proteomes" id="UP001589607">
    <property type="component" value="Unassembled WGS sequence"/>
</dbReference>
<dbReference type="RefSeq" id="WP_236454960.1">
    <property type="nucleotide sequence ID" value="NZ_CBCSGE010000004.1"/>
</dbReference>
<evidence type="ECO:0000313" key="2">
    <source>
        <dbReference type="Proteomes" id="UP001589607"/>
    </source>
</evidence>
<comment type="caution">
    <text evidence="1">The sequence shown here is derived from an EMBL/GenBank/DDBJ whole genome shotgun (WGS) entry which is preliminary data.</text>
</comment>
<accession>A0ABV5GK22</accession>
<organism evidence="1 2">
    <name type="scientific">Flavobacterium jumunjinense</name>
    <dbReference type="NCBI Taxonomy" id="998845"/>
    <lineage>
        <taxon>Bacteria</taxon>
        <taxon>Pseudomonadati</taxon>
        <taxon>Bacteroidota</taxon>
        <taxon>Flavobacteriia</taxon>
        <taxon>Flavobacteriales</taxon>
        <taxon>Flavobacteriaceae</taxon>
        <taxon>Flavobacterium</taxon>
    </lineage>
</organism>
<reference evidence="1 2" key="1">
    <citation type="submission" date="2024-09" db="EMBL/GenBank/DDBJ databases">
        <authorList>
            <person name="Sun Q."/>
            <person name="Mori K."/>
        </authorList>
    </citation>
    <scope>NUCLEOTIDE SEQUENCE [LARGE SCALE GENOMIC DNA]</scope>
    <source>
        <strain evidence="1 2">CECT 7955</strain>
    </source>
</reference>
<gene>
    <name evidence="1" type="ORF">ACFFVF_04295</name>
</gene>
<name>A0ABV5GK22_9FLAO</name>